<dbReference type="EMBL" id="MNPL01005213">
    <property type="protein sequence ID" value="OQR76170.1"/>
    <property type="molecule type" value="Genomic_DNA"/>
</dbReference>
<feature type="compositionally biased region" description="Low complexity" evidence="1">
    <location>
        <begin position="1"/>
        <end position="30"/>
    </location>
</feature>
<proteinExistence type="predicted"/>
<accession>A0A1V9XRP0</accession>
<evidence type="ECO:0000313" key="3">
    <source>
        <dbReference type="Proteomes" id="UP000192247"/>
    </source>
</evidence>
<organism evidence="2 3">
    <name type="scientific">Tropilaelaps mercedesae</name>
    <dbReference type="NCBI Taxonomy" id="418985"/>
    <lineage>
        <taxon>Eukaryota</taxon>
        <taxon>Metazoa</taxon>
        <taxon>Ecdysozoa</taxon>
        <taxon>Arthropoda</taxon>
        <taxon>Chelicerata</taxon>
        <taxon>Arachnida</taxon>
        <taxon>Acari</taxon>
        <taxon>Parasitiformes</taxon>
        <taxon>Mesostigmata</taxon>
        <taxon>Gamasina</taxon>
        <taxon>Dermanyssoidea</taxon>
        <taxon>Laelapidae</taxon>
        <taxon>Tropilaelaps</taxon>
    </lineage>
</organism>
<keyword evidence="3" id="KW-1185">Reference proteome</keyword>
<dbReference type="Proteomes" id="UP000192247">
    <property type="component" value="Unassembled WGS sequence"/>
</dbReference>
<feature type="region of interest" description="Disordered" evidence="1">
    <location>
        <begin position="1"/>
        <end position="81"/>
    </location>
</feature>
<sequence length="165" mass="16917">MQRSCSSRGTRSGHSSSGQSASAIGAGSQSFRGTATTSSSNRKGQPLYQQPQSFPFPQPHNTPVTGSASCNNVIFSPSATAPGVTTAANNTLTSTSSNATSVLLQQASTKLLGGGGNAGMMAGSEQVPSGNITGSGSSSGRRQRYSIDYTTLTEMDRMRAMQQVN</sequence>
<evidence type="ECO:0000313" key="2">
    <source>
        <dbReference type="EMBL" id="OQR76170.1"/>
    </source>
</evidence>
<reference evidence="2 3" key="1">
    <citation type="journal article" date="2017" name="Gigascience">
        <title>Draft genome of the honey bee ectoparasitic mite, Tropilaelaps mercedesae, is shaped by the parasitic life history.</title>
        <authorList>
            <person name="Dong X."/>
            <person name="Armstrong S.D."/>
            <person name="Xia D."/>
            <person name="Makepeace B.L."/>
            <person name="Darby A.C."/>
            <person name="Kadowaki T."/>
        </authorList>
    </citation>
    <scope>NUCLEOTIDE SEQUENCE [LARGE SCALE GENOMIC DNA]</scope>
    <source>
        <strain evidence="2">Wuxi-XJTLU</strain>
    </source>
</reference>
<gene>
    <name evidence="2" type="ORF">BIW11_07954</name>
</gene>
<comment type="caution">
    <text evidence="2">The sequence shown here is derived from an EMBL/GenBank/DDBJ whole genome shotgun (WGS) entry which is preliminary data.</text>
</comment>
<dbReference type="AlphaFoldDB" id="A0A1V9XRP0"/>
<feature type="compositionally biased region" description="Polar residues" evidence="1">
    <location>
        <begin position="61"/>
        <end position="79"/>
    </location>
</feature>
<protein>
    <submittedName>
        <fullName evidence="2">Uncharacterized protein</fullName>
    </submittedName>
</protein>
<name>A0A1V9XRP0_9ACAR</name>
<dbReference type="InParanoid" id="A0A1V9XRP0"/>
<evidence type="ECO:0000256" key="1">
    <source>
        <dbReference type="SAM" id="MobiDB-lite"/>
    </source>
</evidence>
<feature type="region of interest" description="Disordered" evidence="1">
    <location>
        <begin position="122"/>
        <end position="143"/>
    </location>
</feature>
<feature type="compositionally biased region" description="Polar residues" evidence="1">
    <location>
        <begin position="31"/>
        <end position="43"/>
    </location>
</feature>